<name>A0ACC2VGY4_9TREE</name>
<evidence type="ECO:0000313" key="2">
    <source>
        <dbReference type="Proteomes" id="UP001227268"/>
    </source>
</evidence>
<keyword evidence="2" id="KW-1185">Reference proteome</keyword>
<gene>
    <name evidence="1" type="ORF">QFC21_004430</name>
</gene>
<organism evidence="1 2">
    <name type="scientific">Naganishia friedmannii</name>
    <dbReference type="NCBI Taxonomy" id="89922"/>
    <lineage>
        <taxon>Eukaryota</taxon>
        <taxon>Fungi</taxon>
        <taxon>Dikarya</taxon>
        <taxon>Basidiomycota</taxon>
        <taxon>Agaricomycotina</taxon>
        <taxon>Tremellomycetes</taxon>
        <taxon>Filobasidiales</taxon>
        <taxon>Filobasidiaceae</taxon>
        <taxon>Naganishia</taxon>
    </lineage>
</organism>
<reference evidence="1" key="1">
    <citation type="submission" date="2023-04" db="EMBL/GenBank/DDBJ databases">
        <title>Draft Genome sequencing of Naganishia species isolated from polar environments using Oxford Nanopore Technology.</title>
        <authorList>
            <person name="Leo P."/>
            <person name="Venkateswaran K."/>
        </authorList>
    </citation>
    <scope>NUCLEOTIDE SEQUENCE</scope>
    <source>
        <strain evidence="1">MNA-CCFEE 5423</strain>
    </source>
</reference>
<accession>A0ACC2VGY4</accession>
<proteinExistence type="predicted"/>
<comment type="caution">
    <text evidence="1">The sequence shown here is derived from an EMBL/GenBank/DDBJ whole genome shotgun (WGS) entry which is preliminary data.</text>
</comment>
<sequence length="569" mass="63181">MPPPTASLKPSPASGAAAATSKTEKPTASSTTTNNKLGKPDQSAYHQEQDDLNKEIDNVKAQLNDVRSKLSLLHAPQSETDRRSVIKAELDQLQAQQRDAKGDRNKLFDQMKRLQDGIANKVKDVNSQKSKLPVKNRDEAEQRIAQLDKQIESGTLKLIDEKKSLHELSLLRRSLTSLTKLTTLEDSIAADRTQVDDLKKTLDDPEAKRVQARWDELKREMDGLREEGKKVWDERNGLFEKRNELQKQMDDLYTKKKEANQKNRDAQDAYYAKVREDQKAKQDRFRAQKAAEESVRREEEITRMREEAKISAFEREIEDCGVLIGWFNGKFGNKVPETHAGRAATAADEARVLEGVKELNLRKVEDAPVGSVLKKNADDEDPWASLAGNGGKKGKKGGKKATPAPAAVNGATNGETSVPPPTPSANPSAPINLPFALLTAILNLSIPPPANAADVHRCIADLEHKKAWFEANQKKKTEEEVQRIEAVIKKMHKKAGDGKGAQDEETTQVTDVEEVKEADGRKEPFHTAAPSVNKNPVEQGEQLPTLPEAAEEPVQVLDEKLEHAKEEMS</sequence>
<protein>
    <submittedName>
        <fullName evidence="1">Uncharacterized protein</fullName>
    </submittedName>
</protein>
<dbReference type="Proteomes" id="UP001227268">
    <property type="component" value="Unassembled WGS sequence"/>
</dbReference>
<dbReference type="EMBL" id="JASBWT010000015">
    <property type="protein sequence ID" value="KAJ9098101.1"/>
    <property type="molecule type" value="Genomic_DNA"/>
</dbReference>
<evidence type="ECO:0000313" key="1">
    <source>
        <dbReference type="EMBL" id="KAJ9098101.1"/>
    </source>
</evidence>